<dbReference type="GO" id="GO:0032025">
    <property type="term" value="P:response to cobalt ion"/>
    <property type="evidence" value="ECO:0007669"/>
    <property type="project" value="TreeGrafter"/>
</dbReference>
<evidence type="ECO:0000313" key="15">
    <source>
        <dbReference type="EMBL" id="MCT8971601.1"/>
    </source>
</evidence>
<keyword evidence="6" id="KW-0533">Nickel</keyword>
<comment type="caution">
    <text evidence="15">The sequence shown here is derived from an EMBL/GenBank/DDBJ whole genome shotgun (WGS) entry which is preliminary data.</text>
</comment>
<keyword evidence="11 13" id="KW-0472">Membrane</keyword>
<dbReference type="GO" id="GO:0046583">
    <property type="term" value="F:monoatomic cation efflux transmembrane transporter activity"/>
    <property type="evidence" value="ECO:0007669"/>
    <property type="project" value="TreeGrafter"/>
</dbReference>
<feature type="transmembrane region" description="Helical" evidence="13">
    <location>
        <begin position="235"/>
        <end position="258"/>
    </location>
</feature>
<dbReference type="Pfam" id="PF03824">
    <property type="entry name" value="NicO"/>
    <property type="match status" value="1"/>
</dbReference>
<evidence type="ECO:0000256" key="3">
    <source>
        <dbReference type="ARBA" id="ARBA00022426"/>
    </source>
</evidence>
<keyword evidence="10" id="KW-0921">Nickel transport</keyword>
<feature type="transmembrane region" description="Helical" evidence="13">
    <location>
        <begin position="119"/>
        <end position="144"/>
    </location>
</feature>
<name>A0AAW5QU53_9HYPH</name>
<gene>
    <name evidence="15" type="ORF">MUB46_07020</name>
</gene>
<comment type="similarity">
    <text evidence="13">Belongs to the NiCoT transporter (TC 2.A.52) family.</text>
</comment>
<dbReference type="InterPro" id="IPR011541">
    <property type="entry name" value="Ni/Co_transpt_high_affinity"/>
</dbReference>
<protein>
    <recommendedName>
        <fullName evidence="13">Nickel/cobalt efflux system</fullName>
    </recommendedName>
</protein>
<dbReference type="RefSeq" id="WP_261615177.1">
    <property type="nucleotide sequence ID" value="NZ_JALIDZ010000003.1"/>
</dbReference>
<organism evidence="15 16">
    <name type="scientific">Microbaculum marinisediminis</name>
    <dbReference type="NCBI Taxonomy" id="2931392"/>
    <lineage>
        <taxon>Bacteria</taxon>
        <taxon>Pseudomonadati</taxon>
        <taxon>Pseudomonadota</taxon>
        <taxon>Alphaproteobacteria</taxon>
        <taxon>Hyphomicrobiales</taxon>
        <taxon>Tepidamorphaceae</taxon>
        <taxon>Microbaculum</taxon>
    </lineage>
</organism>
<feature type="transmembrane region" description="Helical" evidence="13">
    <location>
        <begin position="38"/>
        <end position="56"/>
    </location>
</feature>
<feature type="chain" id="PRO_5043520986" description="Nickel/cobalt efflux system" evidence="14">
    <location>
        <begin position="29"/>
        <end position="337"/>
    </location>
</feature>
<keyword evidence="8 13" id="KW-1133">Transmembrane helix</keyword>
<keyword evidence="4 13" id="KW-0813">Transport</keyword>
<comment type="function">
    <text evidence="1">Efflux system for nickel and cobalt.</text>
</comment>
<evidence type="ECO:0000256" key="2">
    <source>
        <dbReference type="ARBA" id="ARBA00004651"/>
    </source>
</evidence>
<evidence type="ECO:0000256" key="11">
    <source>
        <dbReference type="ARBA" id="ARBA00023136"/>
    </source>
</evidence>
<keyword evidence="16" id="KW-1185">Reference proteome</keyword>
<evidence type="ECO:0000256" key="10">
    <source>
        <dbReference type="ARBA" id="ARBA00023112"/>
    </source>
</evidence>
<feature type="transmembrane region" description="Helical" evidence="13">
    <location>
        <begin position="315"/>
        <end position="333"/>
    </location>
</feature>
<evidence type="ECO:0000313" key="16">
    <source>
        <dbReference type="Proteomes" id="UP001320898"/>
    </source>
</evidence>
<evidence type="ECO:0000256" key="4">
    <source>
        <dbReference type="ARBA" id="ARBA00022448"/>
    </source>
</evidence>
<keyword evidence="3" id="KW-0171">Cobalt transport</keyword>
<evidence type="ECO:0000256" key="7">
    <source>
        <dbReference type="ARBA" id="ARBA00022692"/>
    </source>
</evidence>
<dbReference type="GO" id="GO:0015099">
    <property type="term" value="F:nickel cation transmembrane transporter activity"/>
    <property type="evidence" value="ECO:0007669"/>
    <property type="project" value="UniProtKB-UniRule"/>
</dbReference>
<dbReference type="GO" id="GO:0005886">
    <property type="term" value="C:plasma membrane"/>
    <property type="evidence" value="ECO:0007669"/>
    <property type="project" value="UniProtKB-SubCell"/>
</dbReference>
<feature type="signal peptide" evidence="14">
    <location>
        <begin position="1"/>
        <end position="28"/>
    </location>
</feature>
<evidence type="ECO:0000256" key="12">
    <source>
        <dbReference type="ARBA" id="ARBA00023285"/>
    </source>
</evidence>
<evidence type="ECO:0000256" key="6">
    <source>
        <dbReference type="ARBA" id="ARBA00022596"/>
    </source>
</evidence>
<dbReference type="PANTHER" id="PTHR40659:SF1">
    <property type="entry name" value="NICKEL_COBALT EFFLUX SYSTEM RCNA"/>
    <property type="match status" value="1"/>
</dbReference>
<comment type="subcellular location">
    <subcellularLocation>
        <location evidence="2 13">Cell membrane</location>
        <topology evidence="2 13">Multi-pass membrane protein</topology>
    </subcellularLocation>
</comment>
<keyword evidence="12" id="KW-0170">Cobalt</keyword>
<keyword evidence="7 13" id="KW-0812">Transmembrane</keyword>
<dbReference type="Proteomes" id="UP001320898">
    <property type="component" value="Unassembled WGS sequence"/>
</dbReference>
<feature type="transmembrane region" description="Helical" evidence="13">
    <location>
        <begin position="156"/>
        <end position="175"/>
    </location>
</feature>
<dbReference type="AlphaFoldDB" id="A0AAW5QU53"/>
<dbReference type="EMBL" id="JALIDZ010000003">
    <property type="protein sequence ID" value="MCT8971601.1"/>
    <property type="molecule type" value="Genomic_DNA"/>
</dbReference>
<evidence type="ECO:0000256" key="13">
    <source>
        <dbReference type="RuleBase" id="RU362101"/>
    </source>
</evidence>
<keyword evidence="9" id="KW-0406">Ion transport</keyword>
<accession>A0AAW5QU53</accession>
<reference evidence="15 16" key="1">
    <citation type="submission" date="2022-04" db="EMBL/GenBank/DDBJ databases">
        <authorList>
            <person name="Ye Y.-Q."/>
            <person name="Du Z.-J."/>
        </authorList>
    </citation>
    <scope>NUCLEOTIDE SEQUENCE [LARGE SCALE GENOMIC DNA]</scope>
    <source>
        <strain evidence="15 16">A6E488</strain>
    </source>
</reference>
<evidence type="ECO:0000256" key="9">
    <source>
        <dbReference type="ARBA" id="ARBA00023065"/>
    </source>
</evidence>
<evidence type="ECO:0000256" key="8">
    <source>
        <dbReference type="ARBA" id="ARBA00022989"/>
    </source>
</evidence>
<evidence type="ECO:0000256" key="1">
    <source>
        <dbReference type="ARBA" id="ARBA00002510"/>
    </source>
</evidence>
<feature type="transmembrane region" description="Helical" evidence="13">
    <location>
        <begin position="77"/>
        <end position="99"/>
    </location>
</feature>
<evidence type="ECO:0000256" key="14">
    <source>
        <dbReference type="SAM" id="SignalP"/>
    </source>
</evidence>
<evidence type="ECO:0000256" key="5">
    <source>
        <dbReference type="ARBA" id="ARBA00022475"/>
    </source>
</evidence>
<proteinExistence type="inferred from homology"/>
<dbReference type="InterPro" id="IPR051224">
    <property type="entry name" value="NiCoT_RcnA"/>
</dbReference>
<dbReference type="PANTHER" id="PTHR40659">
    <property type="entry name" value="NICKEL/COBALT EFFLUX SYSTEM RCNA"/>
    <property type="match status" value="1"/>
</dbReference>
<sequence>MIVRADTRFVVLLAGLAVACLLADTAAANPFGVARPDPSVAVQSGPLAGLFGWIAAKQSEFYRALSGLVAAFRTDPGAGWALAGLSFLYGLFHAAGPGHGKVVITSYLVATGETMRRGIVLSFAAAFVQALTAIAMVTVLTVILRATSIAMTQATGFVEIASYALIALIGARLVYGKSLALIAKMPVGSPQTVAAGAPGHGHHHHHHGHGPDCGCGHDHAPDPASLGGPFSLKRAWTAVLAVGIRPCTGALVVLVFAFSQGVYAVGVASTLAMAVGTGLAVAILAALAVGARGFAARLADDGAGWAAVGLQTVELLAALAVCAFGLLMLGGALQAGL</sequence>
<dbReference type="GO" id="GO:0006824">
    <property type="term" value="P:cobalt ion transport"/>
    <property type="evidence" value="ECO:0007669"/>
    <property type="project" value="UniProtKB-KW"/>
</dbReference>
<keyword evidence="5" id="KW-1003">Cell membrane</keyword>
<dbReference type="GO" id="GO:0010045">
    <property type="term" value="P:response to nickel cation"/>
    <property type="evidence" value="ECO:0007669"/>
    <property type="project" value="TreeGrafter"/>
</dbReference>
<keyword evidence="14" id="KW-0732">Signal</keyword>
<dbReference type="PROSITE" id="PS51257">
    <property type="entry name" value="PROKAR_LIPOPROTEIN"/>
    <property type="match status" value="1"/>
</dbReference>
<feature type="transmembrane region" description="Helical" evidence="13">
    <location>
        <begin position="270"/>
        <end position="295"/>
    </location>
</feature>